<dbReference type="InterPro" id="IPR027417">
    <property type="entry name" value="P-loop_NTPase"/>
</dbReference>
<keyword evidence="4 6" id="KW-0067">ATP-binding</keyword>
<keyword evidence="7" id="KW-1185">Reference proteome</keyword>
<keyword evidence="3" id="KW-0547">Nucleotide-binding</keyword>
<dbReference type="Pfam" id="PF00005">
    <property type="entry name" value="ABC_tran"/>
    <property type="match status" value="1"/>
</dbReference>
<keyword evidence="2" id="KW-0813">Transport</keyword>
<proteinExistence type="inferred from homology"/>
<protein>
    <submittedName>
        <fullName evidence="6">ATP-binding cassette domain-containing protein</fullName>
    </submittedName>
</protein>
<dbReference type="EMBL" id="WJHE01001503">
    <property type="protein sequence ID" value="MST35190.1"/>
    <property type="molecule type" value="Genomic_DNA"/>
</dbReference>
<feature type="non-terminal residue" evidence="6">
    <location>
        <position position="113"/>
    </location>
</feature>
<sequence length="113" mass="11452">GRPPTGGRLVRPGPIGLGAPGGTAFVAQHPESQVLGVRVADDLVWGLPRDWPVDVDGLLATVGLAGLATRETSGLSGGQLQRLALGAALARRPSLLIGDEVTAMVDAGGRDEL</sequence>
<evidence type="ECO:0000259" key="5">
    <source>
        <dbReference type="Pfam" id="PF00005"/>
    </source>
</evidence>
<gene>
    <name evidence="6" type="ORF">GHK86_20960</name>
</gene>
<evidence type="ECO:0000256" key="1">
    <source>
        <dbReference type="ARBA" id="ARBA00005417"/>
    </source>
</evidence>
<feature type="domain" description="ABC transporter" evidence="5">
    <location>
        <begin position="42"/>
        <end position="103"/>
    </location>
</feature>
<name>A0ABW9QZC4_9ACTN</name>
<dbReference type="Gene3D" id="3.40.50.300">
    <property type="entry name" value="P-loop containing nucleotide triphosphate hydrolases"/>
    <property type="match status" value="1"/>
</dbReference>
<evidence type="ECO:0000313" key="7">
    <source>
        <dbReference type="Proteomes" id="UP000437736"/>
    </source>
</evidence>
<dbReference type="Proteomes" id="UP000437736">
    <property type="component" value="Unassembled WGS sequence"/>
</dbReference>
<reference evidence="6 7" key="1">
    <citation type="submission" date="2019-11" db="EMBL/GenBank/DDBJ databases">
        <title>Acidiferrimicrobium australis gen. nov., sp. nov., an acidophilic and obligately heterotrophic, member of the Actinobacteria that catalyses dissimilatory oxido- reduction of iron isolated from metal-rich acidic water in Chile.</title>
        <authorList>
            <person name="Gonzalez D."/>
            <person name="Huber K."/>
            <person name="Hedrich S."/>
            <person name="Rojas-Villalobos C."/>
            <person name="Quatrini R."/>
            <person name="Dinamarca M.A."/>
            <person name="Schwarz A."/>
            <person name="Canales C."/>
            <person name="Nancucheo I."/>
        </authorList>
    </citation>
    <scope>NUCLEOTIDE SEQUENCE [LARGE SCALE GENOMIC DNA]</scope>
    <source>
        <strain evidence="6 7">USS-CCA1</strain>
    </source>
</reference>
<dbReference type="PANTHER" id="PTHR43553:SF24">
    <property type="entry name" value="ENERGY-COUPLING FACTOR TRANSPORTER ATP-BINDING PROTEIN ECFA1"/>
    <property type="match status" value="1"/>
</dbReference>
<evidence type="ECO:0000256" key="3">
    <source>
        <dbReference type="ARBA" id="ARBA00022741"/>
    </source>
</evidence>
<evidence type="ECO:0000256" key="2">
    <source>
        <dbReference type="ARBA" id="ARBA00022448"/>
    </source>
</evidence>
<dbReference type="InterPro" id="IPR003439">
    <property type="entry name" value="ABC_transporter-like_ATP-bd"/>
</dbReference>
<dbReference type="InterPro" id="IPR050095">
    <property type="entry name" value="ECF_ABC_transporter_ATP-bd"/>
</dbReference>
<organism evidence="6 7">
    <name type="scientific">Acidiferrimicrobium australe</name>
    <dbReference type="NCBI Taxonomy" id="2664430"/>
    <lineage>
        <taxon>Bacteria</taxon>
        <taxon>Bacillati</taxon>
        <taxon>Actinomycetota</taxon>
        <taxon>Acidimicrobiia</taxon>
        <taxon>Acidimicrobiales</taxon>
        <taxon>Acidimicrobiaceae</taxon>
        <taxon>Acidiferrimicrobium</taxon>
    </lineage>
</organism>
<dbReference type="SUPFAM" id="SSF52540">
    <property type="entry name" value="P-loop containing nucleoside triphosphate hydrolases"/>
    <property type="match status" value="1"/>
</dbReference>
<comment type="caution">
    <text evidence="6">The sequence shown here is derived from an EMBL/GenBank/DDBJ whole genome shotgun (WGS) entry which is preliminary data.</text>
</comment>
<dbReference type="PANTHER" id="PTHR43553">
    <property type="entry name" value="HEAVY METAL TRANSPORTER"/>
    <property type="match status" value="1"/>
</dbReference>
<comment type="similarity">
    <text evidence="1">Belongs to the ABC transporter superfamily.</text>
</comment>
<evidence type="ECO:0000313" key="6">
    <source>
        <dbReference type="EMBL" id="MST35190.1"/>
    </source>
</evidence>
<accession>A0ABW9QZC4</accession>
<feature type="non-terminal residue" evidence="6">
    <location>
        <position position="1"/>
    </location>
</feature>
<evidence type="ECO:0000256" key="4">
    <source>
        <dbReference type="ARBA" id="ARBA00022840"/>
    </source>
</evidence>
<dbReference type="GO" id="GO:0005524">
    <property type="term" value="F:ATP binding"/>
    <property type="evidence" value="ECO:0007669"/>
    <property type="project" value="UniProtKB-KW"/>
</dbReference>